<feature type="binding site" evidence="7">
    <location>
        <position position="57"/>
    </location>
    <ligand>
        <name>substrate</name>
    </ligand>
</feature>
<dbReference type="NCBIfam" id="TIGR00508">
    <property type="entry name" value="bioA"/>
    <property type="match status" value="1"/>
</dbReference>
<dbReference type="InterPro" id="IPR005814">
    <property type="entry name" value="Aminotrans_3"/>
</dbReference>
<evidence type="ECO:0000313" key="8">
    <source>
        <dbReference type="EMBL" id="KGF85535.1"/>
    </source>
</evidence>
<gene>
    <name evidence="7" type="primary">bioA</name>
    <name evidence="8" type="ORF">EU91_1637</name>
</gene>
<feature type="binding site" evidence="7">
    <location>
        <begin position="115"/>
        <end position="116"/>
    </location>
    <ligand>
        <name>pyridoxal 5'-phosphate</name>
        <dbReference type="ChEBI" id="CHEBI:597326"/>
    </ligand>
</feature>
<dbReference type="InterPro" id="IPR015424">
    <property type="entry name" value="PyrdxlP-dep_Trfase"/>
</dbReference>
<dbReference type="STRING" id="59925.EU91_1637"/>
<keyword evidence="3 7" id="KW-0808">Transferase</keyword>
<feature type="binding site" evidence="7">
    <location>
        <position position="311"/>
    </location>
    <ligand>
        <name>substrate</name>
    </ligand>
</feature>
<accession>A0A0A1Z7T2</accession>
<proteinExistence type="inferred from homology"/>
<dbReference type="Proteomes" id="UP000030598">
    <property type="component" value="Unassembled WGS sequence"/>
</dbReference>
<keyword evidence="6 7" id="KW-0663">Pyridoxal phosphate</keyword>
<dbReference type="EMBL" id="JNAH01000008">
    <property type="protein sequence ID" value="KGF85535.1"/>
    <property type="molecule type" value="Genomic_DNA"/>
</dbReference>
<keyword evidence="2 7" id="KW-0032">Aminotransferase</keyword>
<dbReference type="UniPathway" id="UPA00078">
    <property type="reaction ID" value="UER00160"/>
</dbReference>
<sequence length="433" mass="48988">MKSLDSKTQNPDWHPNIWPPFTQINNSKPQIEVTHGKDALLFTKNPNKELIDAISSWWVTLHGHSNEYIADAIFDQSKKLEQVIFADFLHPQAKKLAERLSELTKLERLFFSDNGSTAVEVALKIAFQSWQNRGETRTQIVAFDGAYHGDTFGAMALGERNIFNENFDNLMFPVRRVPWPSTWMNDEEVENKENEAIQKLETLLKTPTVAVILEPLVQGAGGMNMVRPQFIKKVSEVIKNNNSLLIADEVLTGFGRCGSLFAFQKAKIIPDLISISKGLTGGFLPMGITLCKEKIFQSFIDDCPRKTFWHGHSFTANPLGCAAANASLDLLEKEPQKYLSFEEKHLSHLNKFKNLPHIKKIRVSGTIAAFDLDIGNKKGYFNNIGKEIKSLAMEQGLFIRPLGNVIYLLPPLCITDDQLEKSYWIIRQILDNI</sequence>
<comment type="pathway">
    <text evidence="7">Cofactor biosynthesis; biotin biosynthesis; 7,8-diaminononanoate from 8-amino-7-oxononanoate (SAM route): step 1/1.</text>
</comment>
<dbReference type="GO" id="GO:0005737">
    <property type="term" value="C:cytoplasm"/>
    <property type="evidence" value="ECO:0007669"/>
    <property type="project" value="UniProtKB-SubCell"/>
</dbReference>
<reference evidence="9" key="1">
    <citation type="journal article" date="2014" name="Sci. Data">
        <title>Genomes of diverse isolates of the marine cyanobacterium Prochlorococcus.</title>
        <authorList>
            <person name="Biller S."/>
            <person name="Berube P."/>
            <person name="Thompson J."/>
            <person name="Kelly L."/>
            <person name="Roggensack S."/>
            <person name="Awad L."/>
            <person name="Roache-Johnson K."/>
            <person name="Ding H."/>
            <person name="Giovannoni S.J."/>
            <person name="Moore L.R."/>
            <person name="Chisholm S.W."/>
        </authorList>
    </citation>
    <scope>NUCLEOTIDE SEQUENCE [LARGE SCALE GENOMIC DNA]</scope>
    <source>
        <strain evidence="9">GP2</strain>
    </source>
</reference>
<dbReference type="SUPFAM" id="SSF53383">
    <property type="entry name" value="PLP-dependent transferases"/>
    <property type="match status" value="1"/>
</dbReference>
<dbReference type="GO" id="GO:0009102">
    <property type="term" value="P:biotin biosynthetic process"/>
    <property type="evidence" value="ECO:0007669"/>
    <property type="project" value="UniProtKB-UniRule"/>
</dbReference>
<feature type="binding site" evidence="7">
    <location>
        <position position="248"/>
    </location>
    <ligand>
        <name>pyridoxal 5'-phosphate</name>
        <dbReference type="ChEBI" id="CHEBI:597326"/>
    </ligand>
</feature>
<dbReference type="HAMAP" id="MF_00834">
    <property type="entry name" value="BioA"/>
    <property type="match status" value="1"/>
</dbReference>
<dbReference type="eggNOG" id="COG0161">
    <property type="taxonomic scope" value="Bacteria"/>
</dbReference>
<feature type="binding site" evidence="7">
    <location>
        <position position="147"/>
    </location>
    <ligand>
        <name>substrate</name>
    </ligand>
</feature>
<dbReference type="InterPro" id="IPR005815">
    <property type="entry name" value="BioA"/>
</dbReference>
<evidence type="ECO:0000256" key="5">
    <source>
        <dbReference type="ARBA" id="ARBA00022756"/>
    </source>
</evidence>
<comment type="catalytic activity">
    <reaction evidence="7">
        <text>(8S)-8-amino-7-oxononanoate + S-adenosyl-L-methionine = S-adenosyl-4-methylsulfanyl-2-oxobutanoate + (7R,8S)-7,8-diammoniononanoate</text>
        <dbReference type="Rhea" id="RHEA:16861"/>
        <dbReference type="ChEBI" id="CHEBI:16490"/>
        <dbReference type="ChEBI" id="CHEBI:59789"/>
        <dbReference type="ChEBI" id="CHEBI:149468"/>
        <dbReference type="ChEBI" id="CHEBI:149469"/>
        <dbReference type="EC" id="2.6.1.62"/>
    </reaction>
</comment>
<dbReference type="PANTHER" id="PTHR42684:SF3">
    <property type="entry name" value="ADENOSYLMETHIONINE-8-AMINO-7-OXONONANOATE AMINOTRANSFERASE"/>
    <property type="match status" value="1"/>
</dbReference>
<dbReference type="PANTHER" id="PTHR42684">
    <property type="entry name" value="ADENOSYLMETHIONINE-8-AMINO-7-OXONONANOATE AMINOTRANSFERASE"/>
    <property type="match status" value="1"/>
</dbReference>
<dbReference type="PROSITE" id="PS00600">
    <property type="entry name" value="AA_TRANSFER_CLASS_3"/>
    <property type="match status" value="1"/>
</dbReference>
<comment type="function">
    <text evidence="7">Catalyzes the transfer of the alpha-amino group from S-adenosyl-L-methionine (SAM) to 7-keto-8-aminopelargonic acid (KAPA) to form 7,8-diaminopelargonic acid (DAPA). It is the only aminotransferase known to utilize SAM as an amino donor.</text>
</comment>
<feature type="binding site" evidence="7">
    <location>
        <position position="400"/>
    </location>
    <ligand>
        <name>substrate</name>
    </ligand>
</feature>
<keyword evidence="5 7" id="KW-0093">Biotin biosynthesis</keyword>
<dbReference type="InterPro" id="IPR049704">
    <property type="entry name" value="Aminotrans_3_PPA_site"/>
</dbReference>
<keyword evidence="7" id="KW-0963">Cytoplasm</keyword>
<comment type="subunit">
    <text evidence="7">Homodimer.</text>
</comment>
<feature type="binding site" evidence="7">
    <location>
        <position position="277"/>
    </location>
    <ligand>
        <name>substrate</name>
    </ligand>
</feature>
<evidence type="ECO:0000313" key="9">
    <source>
        <dbReference type="Proteomes" id="UP000030598"/>
    </source>
</evidence>
<feature type="site" description="Participates in the substrate recognition with KAPA and in a stacking interaction with the adenine ring of SAM" evidence="7">
    <location>
        <position position="21"/>
    </location>
</feature>
<dbReference type="EC" id="2.6.1.62" evidence="7"/>
<evidence type="ECO:0000256" key="1">
    <source>
        <dbReference type="ARBA" id="ARBA00001933"/>
    </source>
</evidence>
<evidence type="ECO:0000256" key="2">
    <source>
        <dbReference type="ARBA" id="ARBA00022576"/>
    </source>
</evidence>
<dbReference type="OrthoDB" id="9807885at2"/>
<dbReference type="GO" id="GO:0004141">
    <property type="term" value="F:dethiobiotin synthase activity"/>
    <property type="evidence" value="ECO:0007669"/>
    <property type="project" value="TreeGrafter"/>
</dbReference>
<dbReference type="GO" id="GO:0004015">
    <property type="term" value="F:adenosylmethionine-8-amino-7-oxononanoate transaminase activity"/>
    <property type="evidence" value="ECO:0007669"/>
    <property type="project" value="UniProtKB-UniRule"/>
</dbReference>
<name>A0A0A1Z7T2_PROMR</name>
<dbReference type="AlphaFoldDB" id="A0A0A1Z7T2"/>
<evidence type="ECO:0000256" key="7">
    <source>
        <dbReference type="HAMAP-Rule" id="MF_00834"/>
    </source>
</evidence>
<dbReference type="GO" id="GO:0030170">
    <property type="term" value="F:pyridoxal phosphate binding"/>
    <property type="evidence" value="ECO:0007669"/>
    <property type="project" value="UniProtKB-UniRule"/>
</dbReference>
<comment type="subcellular location">
    <subcellularLocation>
        <location evidence="7">Cytoplasm</location>
    </subcellularLocation>
</comment>
<comment type="cofactor">
    <cofactor evidence="1 7">
        <name>pyridoxal 5'-phosphate</name>
        <dbReference type="ChEBI" id="CHEBI:597326"/>
    </cofactor>
</comment>
<comment type="caution">
    <text evidence="8">The sequence shown here is derived from an EMBL/GenBank/DDBJ whole genome shotgun (WGS) entry which is preliminary data.</text>
</comment>
<dbReference type="Gene3D" id="3.90.1150.10">
    <property type="entry name" value="Aspartate Aminotransferase, domain 1"/>
    <property type="match status" value="1"/>
</dbReference>
<dbReference type="Pfam" id="PF00202">
    <property type="entry name" value="Aminotran_3"/>
    <property type="match status" value="1"/>
</dbReference>
<dbReference type="InterPro" id="IPR015421">
    <property type="entry name" value="PyrdxlP-dep_Trfase_major"/>
</dbReference>
<dbReference type="RefSeq" id="WP_032525008.1">
    <property type="nucleotide sequence ID" value="NZ_CP138934.1"/>
</dbReference>
<dbReference type="InterPro" id="IPR015422">
    <property type="entry name" value="PyrdxlP-dep_Trfase_small"/>
</dbReference>
<organism evidence="8 9">
    <name type="scientific">Prochlorococcus marinus str. GP2</name>
    <dbReference type="NCBI Taxonomy" id="59925"/>
    <lineage>
        <taxon>Bacteria</taxon>
        <taxon>Bacillati</taxon>
        <taxon>Cyanobacteriota</taxon>
        <taxon>Cyanophyceae</taxon>
        <taxon>Synechococcales</taxon>
        <taxon>Prochlorococcaceae</taxon>
        <taxon>Prochlorococcus</taxon>
    </lineage>
</organism>
<keyword evidence="4 7" id="KW-0949">S-adenosyl-L-methionine</keyword>
<comment type="similarity">
    <text evidence="7">Belongs to the class-III pyridoxal-phosphate-dependent aminotransferase family. BioA subfamily.</text>
</comment>
<feature type="modified residue" description="N6-(pyridoxal phosphate)lysine" evidence="7">
    <location>
        <position position="277"/>
    </location>
</feature>
<dbReference type="CDD" id="cd00610">
    <property type="entry name" value="OAT_like"/>
    <property type="match status" value="1"/>
</dbReference>
<dbReference type="Gene3D" id="3.40.640.10">
    <property type="entry name" value="Type I PLP-dependent aspartate aminotransferase-like (Major domain)"/>
    <property type="match status" value="1"/>
</dbReference>
<feature type="binding site" evidence="7">
    <location>
        <begin position="312"/>
        <end position="313"/>
    </location>
    <ligand>
        <name>pyridoxal 5'-phosphate</name>
        <dbReference type="ChEBI" id="CHEBI:597326"/>
    </ligand>
</feature>
<evidence type="ECO:0000256" key="6">
    <source>
        <dbReference type="ARBA" id="ARBA00022898"/>
    </source>
</evidence>
<dbReference type="FunFam" id="3.40.640.10:FF:000004">
    <property type="entry name" value="Acetylornithine aminotransferase"/>
    <property type="match status" value="1"/>
</dbReference>
<protein>
    <recommendedName>
        <fullName evidence="7">Adenosylmethionine-8-amino-7-oxononanoate aminotransferase</fullName>
        <ecNumber evidence="7">2.6.1.62</ecNumber>
    </recommendedName>
    <alternativeName>
        <fullName evidence="7">7,8-diamino-pelargonic acid aminotransferase</fullName>
        <shortName evidence="7">DAPA AT</shortName>
        <shortName evidence="7">DAPA aminotransferase</shortName>
    </alternativeName>
    <alternativeName>
        <fullName evidence="7">7,8-diaminononanoate synthase</fullName>
        <shortName evidence="7">DANS</shortName>
    </alternativeName>
    <alternativeName>
        <fullName evidence="7">Diaminopelargonic acid synthase</fullName>
    </alternativeName>
</protein>
<evidence type="ECO:0000256" key="4">
    <source>
        <dbReference type="ARBA" id="ARBA00022691"/>
    </source>
</evidence>
<evidence type="ECO:0000256" key="3">
    <source>
        <dbReference type="ARBA" id="ARBA00022679"/>
    </source>
</evidence>